<dbReference type="SUPFAM" id="SSF53697">
    <property type="entry name" value="SIS domain"/>
    <property type="match status" value="1"/>
</dbReference>
<dbReference type="PANTHER" id="PTHR38418">
    <property type="entry name" value="SUGAR ISOMERASE, KPSF/GUTQ (AFU_ORTHOLOGUE AFUA_6G08860)"/>
    <property type="match status" value="1"/>
</dbReference>
<gene>
    <name evidence="2" type="ORF">P7H59_09750</name>
</gene>
<dbReference type="PANTHER" id="PTHR38418:SF2">
    <property type="entry name" value="SUGAR ISOMERASE, KPSF_GUTQ (AFU_ORTHOLOGUE AFUA_6G08860)"/>
    <property type="match status" value="1"/>
</dbReference>
<comment type="caution">
    <text evidence="2">The sequence shown here is derived from an EMBL/GenBank/DDBJ whole genome shotgun (WGS) entry which is preliminary data.</text>
</comment>
<accession>A0ABU3FRW9</accession>
<protein>
    <submittedName>
        <fullName evidence="2">SIS domain-containing protein</fullName>
    </submittedName>
</protein>
<proteinExistence type="predicted"/>
<dbReference type="Gene3D" id="3.40.50.10490">
    <property type="entry name" value="Glucose-6-phosphate isomerase like protein, domain 1"/>
    <property type="match status" value="1"/>
</dbReference>
<evidence type="ECO:0000259" key="1">
    <source>
        <dbReference type="PROSITE" id="PS51464"/>
    </source>
</evidence>
<dbReference type="InterPro" id="IPR035474">
    <property type="entry name" value="SIS_Kpsf"/>
</dbReference>
<dbReference type="InterPro" id="IPR001347">
    <property type="entry name" value="SIS_dom"/>
</dbReference>
<name>A0ABU3FRW9_9ENTE</name>
<sequence>MSTEKLDHYIATVEREILSFTKCIDKDALQKANQIIQTSKKNHGRVHITGVGKPSHVAEYIAALNSSIGTPTYFLDTTEAVHGSAGQVQPEDVVIAISNSGQTEELKRTVLALQKIGVKLIGVSGGNDSWLHEHVDAFLFAGVKAEGDDLNKPPRNSILAETIILQCLSVLLQEEQQLGLDEYFLWHPGGALGQSIRDLKEEA</sequence>
<feature type="domain" description="SIS" evidence="1">
    <location>
        <begin position="35"/>
        <end position="180"/>
    </location>
</feature>
<dbReference type="CDD" id="cd05014">
    <property type="entry name" value="SIS_Kpsf"/>
    <property type="match status" value="1"/>
</dbReference>
<evidence type="ECO:0000313" key="2">
    <source>
        <dbReference type="EMBL" id="MDT2828725.1"/>
    </source>
</evidence>
<dbReference type="Pfam" id="PF01380">
    <property type="entry name" value="SIS"/>
    <property type="match status" value="1"/>
</dbReference>
<reference evidence="2 3" key="1">
    <citation type="submission" date="2023-03" db="EMBL/GenBank/DDBJ databases">
        <authorList>
            <person name="Shen W."/>
            <person name="Cai J."/>
        </authorList>
    </citation>
    <scope>NUCLEOTIDE SEQUENCE [LARGE SCALE GENOMIC DNA]</scope>
    <source>
        <strain evidence="2 3">B101</strain>
    </source>
</reference>
<keyword evidence="3" id="KW-1185">Reference proteome</keyword>
<organism evidence="2 3">
    <name type="scientific">Enterococcus viikkiensis</name>
    <dbReference type="NCBI Taxonomy" id="930854"/>
    <lineage>
        <taxon>Bacteria</taxon>
        <taxon>Bacillati</taxon>
        <taxon>Bacillota</taxon>
        <taxon>Bacilli</taxon>
        <taxon>Lactobacillales</taxon>
        <taxon>Enterococcaceae</taxon>
        <taxon>Enterococcus</taxon>
    </lineage>
</organism>
<dbReference type="EMBL" id="JARQBN010000018">
    <property type="protein sequence ID" value="MDT2828725.1"/>
    <property type="molecule type" value="Genomic_DNA"/>
</dbReference>
<dbReference type="Proteomes" id="UP001265301">
    <property type="component" value="Unassembled WGS sequence"/>
</dbReference>
<dbReference type="PROSITE" id="PS51464">
    <property type="entry name" value="SIS"/>
    <property type="match status" value="1"/>
</dbReference>
<dbReference type="InterPro" id="IPR046348">
    <property type="entry name" value="SIS_dom_sf"/>
</dbReference>
<dbReference type="RefSeq" id="WP_311819393.1">
    <property type="nucleotide sequence ID" value="NZ_JARQBN010000018.1"/>
</dbReference>
<evidence type="ECO:0000313" key="3">
    <source>
        <dbReference type="Proteomes" id="UP001265301"/>
    </source>
</evidence>